<accession>A0A164YV82</accession>
<dbReference type="AlphaFoldDB" id="A0A164YV82"/>
<protein>
    <submittedName>
        <fullName evidence="1">Uncharacterized protein</fullName>
    </submittedName>
</protein>
<reference evidence="1 2" key="1">
    <citation type="submission" date="2016-03" db="EMBL/GenBank/DDBJ databases">
        <title>EvidentialGene: Evidence-directed Construction of Genes on Genomes.</title>
        <authorList>
            <person name="Gilbert D.G."/>
            <person name="Choi J.-H."/>
            <person name="Mockaitis K."/>
            <person name="Colbourne J."/>
            <person name="Pfrender M."/>
        </authorList>
    </citation>
    <scope>NUCLEOTIDE SEQUENCE [LARGE SCALE GENOMIC DNA]</scope>
    <source>
        <strain evidence="1 2">Xinb3</strain>
        <tissue evidence="1">Complete organism</tissue>
    </source>
</reference>
<dbReference type="EMBL" id="LRGB01000868">
    <property type="protein sequence ID" value="KZS15644.1"/>
    <property type="molecule type" value="Genomic_DNA"/>
</dbReference>
<proteinExistence type="predicted"/>
<name>A0A164YV82_9CRUS</name>
<comment type="caution">
    <text evidence="1">The sequence shown here is derived from an EMBL/GenBank/DDBJ whole genome shotgun (WGS) entry which is preliminary data.</text>
</comment>
<keyword evidence="2" id="KW-1185">Reference proteome</keyword>
<organism evidence="1 2">
    <name type="scientific">Daphnia magna</name>
    <dbReference type="NCBI Taxonomy" id="35525"/>
    <lineage>
        <taxon>Eukaryota</taxon>
        <taxon>Metazoa</taxon>
        <taxon>Ecdysozoa</taxon>
        <taxon>Arthropoda</taxon>
        <taxon>Crustacea</taxon>
        <taxon>Branchiopoda</taxon>
        <taxon>Diplostraca</taxon>
        <taxon>Cladocera</taxon>
        <taxon>Anomopoda</taxon>
        <taxon>Daphniidae</taxon>
        <taxon>Daphnia</taxon>
    </lineage>
</organism>
<evidence type="ECO:0000313" key="1">
    <source>
        <dbReference type="EMBL" id="KZS15644.1"/>
    </source>
</evidence>
<sequence>MTKFIRDIQTDCSTKRRRTKFGVGEGICKFPCVIHVKANHWVSYTNVRFDVIGIELRKKNNKKGRK</sequence>
<evidence type="ECO:0000313" key="2">
    <source>
        <dbReference type="Proteomes" id="UP000076858"/>
    </source>
</evidence>
<gene>
    <name evidence="1" type="ORF">APZ42_018862</name>
</gene>
<dbReference type="Proteomes" id="UP000076858">
    <property type="component" value="Unassembled WGS sequence"/>
</dbReference>